<evidence type="ECO:0000256" key="3">
    <source>
        <dbReference type="ARBA" id="ARBA00023159"/>
    </source>
</evidence>
<keyword evidence="1" id="KW-0805">Transcription regulation</keyword>
<dbReference type="CDD" id="cd00090">
    <property type="entry name" value="HTH_ARSR"/>
    <property type="match status" value="1"/>
</dbReference>
<dbReference type="AlphaFoldDB" id="A0A1E7QAC4"/>
<dbReference type="GO" id="GO:0006355">
    <property type="term" value="P:regulation of DNA-templated transcription"/>
    <property type="evidence" value="ECO:0007669"/>
    <property type="project" value="UniProtKB-ARBA"/>
</dbReference>
<feature type="domain" description="HTH asnC-type" evidence="6">
    <location>
        <begin position="10"/>
        <end position="71"/>
    </location>
</feature>
<dbReference type="InterPro" id="IPR019887">
    <property type="entry name" value="Tscrpt_reg_AsnC/Lrp_C"/>
</dbReference>
<dbReference type="SUPFAM" id="SSF46785">
    <property type="entry name" value="Winged helix' DNA-binding domain"/>
    <property type="match status" value="1"/>
</dbReference>
<accession>A0A1E7QAC4</accession>
<keyword evidence="3" id="KW-0010">Activator</keyword>
<evidence type="ECO:0000256" key="4">
    <source>
        <dbReference type="ARBA" id="ARBA00023163"/>
    </source>
</evidence>
<dbReference type="PROSITE" id="PS00519">
    <property type="entry name" value="HTH_ASNC_1"/>
    <property type="match status" value="1"/>
</dbReference>
<dbReference type="GO" id="GO:0005829">
    <property type="term" value="C:cytosol"/>
    <property type="evidence" value="ECO:0007669"/>
    <property type="project" value="TreeGrafter"/>
</dbReference>
<dbReference type="InterPro" id="IPR011991">
    <property type="entry name" value="ArsR-like_HTH"/>
</dbReference>
<dbReference type="PROSITE" id="PS50956">
    <property type="entry name" value="HTH_ASNC_2"/>
    <property type="match status" value="1"/>
</dbReference>
<dbReference type="InterPro" id="IPR000485">
    <property type="entry name" value="AsnC-type_HTH_dom"/>
</dbReference>
<dbReference type="PANTHER" id="PTHR30154:SF0">
    <property type="entry name" value="LEUCINE-RESPONSIVE REGULATORY PROTEIN"/>
    <property type="match status" value="1"/>
</dbReference>
<evidence type="ECO:0000256" key="5">
    <source>
        <dbReference type="ARBA" id="ARBA00039227"/>
    </source>
</evidence>
<dbReference type="InterPro" id="IPR019888">
    <property type="entry name" value="Tscrpt_reg_AsnC-like"/>
</dbReference>
<dbReference type="OrthoDB" id="166264at2"/>
<evidence type="ECO:0000256" key="1">
    <source>
        <dbReference type="ARBA" id="ARBA00023015"/>
    </source>
</evidence>
<comment type="caution">
    <text evidence="7">The sequence shown here is derived from an EMBL/GenBank/DDBJ whole genome shotgun (WGS) entry which is preliminary data.</text>
</comment>
<dbReference type="InterPro" id="IPR011008">
    <property type="entry name" value="Dimeric_a/b-barrel"/>
</dbReference>
<dbReference type="SUPFAM" id="SSF54909">
    <property type="entry name" value="Dimeric alpha+beta barrel"/>
    <property type="match status" value="1"/>
</dbReference>
<evidence type="ECO:0000256" key="2">
    <source>
        <dbReference type="ARBA" id="ARBA00023125"/>
    </source>
</evidence>
<dbReference type="PANTHER" id="PTHR30154">
    <property type="entry name" value="LEUCINE-RESPONSIVE REGULATORY PROTEIN"/>
    <property type="match status" value="1"/>
</dbReference>
<protein>
    <recommendedName>
        <fullName evidence="5">Leucine-responsive regulatory protein</fullName>
    </recommendedName>
</protein>
<dbReference type="Pfam" id="PF01037">
    <property type="entry name" value="AsnC_trans_reg"/>
    <property type="match status" value="1"/>
</dbReference>
<evidence type="ECO:0000313" key="7">
    <source>
        <dbReference type="EMBL" id="OEY71145.1"/>
    </source>
</evidence>
<keyword evidence="4" id="KW-0804">Transcription</keyword>
<proteinExistence type="predicted"/>
<name>A0A1E7QAC4_9GAMM</name>
<evidence type="ECO:0000259" key="6">
    <source>
        <dbReference type="PROSITE" id="PS50956"/>
    </source>
</evidence>
<dbReference type="Gene3D" id="1.10.10.10">
    <property type="entry name" value="Winged helix-like DNA-binding domain superfamily/Winged helix DNA-binding domain"/>
    <property type="match status" value="1"/>
</dbReference>
<dbReference type="GO" id="GO:0043565">
    <property type="term" value="F:sequence-specific DNA binding"/>
    <property type="evidence" value="ECO:0007669"/>
    <property type="project" value="InterPro"/>
</dbReference>
<dbReference type="FunFam" id="1.10.10.10:FF:000186">
    <property type="entry name" value="AsnC family transcriptional regulator"/>
    <property type="match status" value="1"/>
</dbReference>
<dbReference type="Gene3D" id="3.30.70.920">
    <property type="match status" value="1"/>
</dbReference>
<dbReference type="PRINTS" id="PR00033">
    <property type="entry name" value="HTHASNC"/>
</dbReference>
<keyword evidence="2" id="KW-0238">DNA-binding</keyword>
<dbReference type="Pfam" id="PF13412">
    <property type="entry name" value="HTH_24"/>
    <property type="match status" value="1"/>
</dbReference>
<dbReference type="GO" id="GO:0043200">
    <property type="term" value="P:response to amino acid"/>
    <property type="evidence" value="ECO:0007669"/>
    <property type="project" value="TreeGrafter"/>
</dbReference>
<dbReference type="SMART" id="SM00344">
    <property type="entry name" value="HTH_ASNC"/>
    <property type="match status" value="1"/>
</dbReference>
<dbReference type="STRING" id="1628148.BI198_15500"/>
<dbReference type="Proteomes" id="UP000242258">
    <property type="component" value="Unassembled WGS sequence"/>
</dbReference>
<keyword evidence="8" id="KW-1185">Reference proteome</keyword>
<gene>
    <name evidence="7" type="ORF">BI198_15500</name>
</gene>
<evidence type="ECO:0000313" key="8">
    <source>
        <dbReference type="Proteomes" id="UP000242258"/>
    </source>
</evidence>
<dbReference type="InterPro" id="IPR036388">
    <property type="entry name" value="WH-like_DNA-bd_sf"/>
</dbReference>
<reference evidence="8" key="1">
    <citation type="submission" date="2016-09" db="EMBL/GenBank/DDBJ databases">
        <authorList>
            <person name="Wan X."/>
            <person name="Hou S."/>
        </authorList>
    </citation>
    <scope>NUCLEOTIDE SEQUENCE [LARGE SCALE GENOMIC DNA]</scope>
    <source>
        <strain evidence="8">KH87</strain>
    </source>
</reference>
<organism evidence="7 8">
    <name type="scientific">Rheinheimera salexigens</name>
    <dbReference type="NCBI Taxonomy" id="1628148"/>
    <lineage>
        <taxon>Bacteria</taxon>
        <taxon>Pseudomonadati</taxon>
        <taxon>Pseudomonadota</taxon>
        <taxon>Gammaproteobacteria</taxon>
        <taxon>Chromatiales</taxon>
        <taxon>Chromatiaceae</taxon>
        <taxon>Rheinheimera</taxon>
    </lineage>
</organism>
<dbReference type="InterPro" id="IPR019885">
    <property type="entry name" value="Tscrpt_reg_HTH_AsnC-type_CS"/>
</dbReference>
<sequence length="169" mass="18424">MTIAMKTKALDRIDLNILETLQRDGRISNVELAKKVNLSASPCIDRVKRLEKEGYIDGYGARLNAAKLGCGTAVFIQVTLDRTTSDVFNQFRDAVVKIPQVAECHMVAGGFDYLLKLRLANMDAYRSMLAIIVDLPGVAQTHTYVVIEAVKQDQGVPLKPAAESVAGSS</sequence>
<dbReference type="EMBL" id="MKEK01000001">
    <property type="protein sequence ID" value="OEY71145.1"/>
    <property type="molecule type" value="Genomic_DNA"/>
</dbReference>
<dbReference type="InterPro" id="IPR036390">
    <property type="entry name" value="WH_DNA-bd_sf"/>
</dbReference>